<dbReference type="AlphaFoldDB" id="A0A8S3TU64"/>
<comment type="caution">
    <text evidence="1">The sequence shown here is derived from an EMBL/GenBank/DDBJ whole genome shotgun (WGS) entry which is preliminary data.</text>
</comment>
<protein>
    <submittedName>
        <fullName evidence="1">Uncharacterized protein</fullName>
    </submittedName>
</protein>
<evidence type="ECO:0000313" key="2">
    <source>
        <dbReference type="Proteomes" id="UP000683360"/>
    </source>
</evidence>
<reference evidence="1" key="1">
    <citation type="submission" date="2021-03" db="EMBL/GenBank/DDBJ databases">
        <authorList>
            <person name="Bekaert M."/>
        </authorList>
    </citation>
    <scope>NUCLEOTIDE SEQUENCE</scope>
</reference>
<dbReference type="Proteomes" id="UP000683360">
    <property type="component" value="Unassembled WGS sequence"/>
</dbReference>
<name>A0A8S3TU64_MYTED</name>
<dbReference type="EMBL" id="CAJPWZ010002273">
    <property type="protein sequence ID" value="CAG2234875.1"/>
    <property type="molecule type" value="Genomic_DNA"/>
</dbReference>
<keyword evidence="2" id="KW-1185">Reference proteome</keyword>
<accession>A0A8S3TU64</accession>
<gene>
    <name evidence="1" type="ORF">MEDL_47463</name>
</gene>
<sequence>MESKVKDAQSEFKCSIDNIPTGGSMLKLAAGEALITGIRGIFSFGGLFRNAATKIKTVFQPEFSIEHDEAYYDKELSCSVSVTGEKEKHGLSALDLKSITDGTLRYLKPSLEGCRDNVNREVLSGMPGRRASAICNEGISICSEVQQAVKDINFRNQPASVSKFVARVKKLQGETIALDAEASRAQRQKPIRQ</sequence>
<evidence type="ECO:0000313" key="1">
    <source>
        <dbReference type="EMBL" id="CAG2234875.1"/>
    </source>
</evidence>
<proteinExistence type="predicted"/>
<organism evidence="1 2">
    <name type="scientific">Mytilus edulis</name>
    <name type="common">Blue mussel</name>
    <dbReference type="NCBI Taxonomy" id="6550"/>
    <lineage>
        <taxon>Eukaryota</taxon>
        <taxon>Metazoa</taxon>
        <taxon>Spiralia</taxon>
        <taxon>Lophotrochozoa</taxon>
        <taxon>Mollusca</taxon>
        <taxon>Bivalvia</taxon>
        <taxon>Autobranchia</taxon>
        <taxon>Pteriomorphia</taxon>
        <taxon>Mytilida</taxon>
        <taxon>Mytiloidea</taxon>
        <taxon>Mytilidae</taxon>
        <taxon>Mytilinae</taxon>
        <taxon>Mytilus</taxon>
    </lineage>
</organism>